<keyword evidence="1" id="KW-0472">Membrane</keyword>
<protein>
    <recommendedName>
        <fullName evidence="4">O-antigen ligase domain-containing protein</fullName>
    </recommendedName>
</protein>
<feature type="transmembrane region" description="Helical" evidence="1">
    <location>
        <begin position="369"/>
        <end position="396"/>
    </location>
</feature>
<evidence type="ECO:0000256" key="1">
    <source>
        <dbReference type="SAM" id="Phobius"/>
    </source>
</evidence>
<dbReference type="PANTHER" id="PTHR37422">
    <property type="entry name" value="TEICHURONIC ACID BIOSYNTHESIS PROTEIN TUAE"/>
    <property type="match status" value="1"/>
</dbReference>
<feature type="transmembrane region" description="Helical" evidence="1">
    <location>
        <begin position="281"/>
        <end position="301"/>
    </location>
</feature>
<evidence type="ECO:0008006" key="4">
    <source>
        <dbReference type="Google" id="ProtNLM"/>
    </source>
</evidence>
<feature type="transmembrane region" description="Helical" evidence="1">
    <location>
        <begin position="208"/>
        <end position="230"/>
    </location>
</feature>
<keyword evidence="1" id="KW-0812">Transmembrane</keyword>
<gene>
    <name evidence="2" type="ORF">ACFOUY_18795</name>
</gene>
<feature type="transmembrane region" description="Helical" evidence="1">
    <location>
        <begin position="242"/>
        <end position="269"/>
    </location>
</feature>
<organism evidence="2 3">
    <name type="scientific">Pedobacter jamesrossensis</name>
    <dbReference type="NCBI Taxonomy" id="1908238"/>
    <lineage>
        <taxon>Bacteria</taxon>
        <taxon>Pseudomonadati</taxon>
        <taxon>Bacteroidota</taxon>
        <taxon>Sphingobacteriia</taxon>
        <taxon>Sphingobacteriales</taxon>
        <taxon>Sphingobacteriaceae</taxon>
        <taxon>Pedobacter</taxon>
    </lineage>
</organism>
<feature type="transmembrane region" description="Helical" evidence="1">
    <location>
        <begin position="145"/>
        <end position="164"/>
    </location>
</feature>
<feature type="transmembrane region" description="Helical" evidence="1">
    <location>
        <begin position="28"/>
        <end position="47"/>
    </location>
</feature>
<dbReference type="PANTHER" id="PTHR37422:SF13">
    <property type="entry name" value="LIPOPOLYSACCHARIDE BIOSYNTHESIS PROTEIN PA4999-RELATED"/>
    <property type="match status" value="1"/>
</dbReference>
<feature type="transmembrane region" description="Helical" evidence="1">
    <location>
        <begin position="81"/>
        <end position="103"/>
    </location>
</feature>
<dbReference type="Proteomes" id="UP001595792">
    <property type="component" value="Unassembled WGS sequence"/>
</dbReference>
<name>A0ABV8NPS6_9SPHI</name>
<keyword evidence="3" id="KW-1185">Reference proteome</keyword>
<feature type="transmembrane region" description="Helical" evidence="1">
    <location>
        <begin position="54"/>
        <end position="75"/>
    </location>
</feature>
<dbReference type="EMBL" id="JBHSBY010000142">
    <property type="protein sequence ID" value="MFC4198761.1"/>
    <property type="molecule type" value="Genomic_DNA"/>
</dbReference>
<dbReference type="InterPro" id="IPR051533">
    <property type="entry name" value="WaaL-like"/>
</dbReference>
<sequence length="470" mass="52846">MMIIFPIVYLFAFILAMSDVIQGKKEGFILFLIFGLSIYATVLSITFMYGFKSWIVYLQSFKEIFVFVILGMSIWKLKAKIKLHLLDYLICAFFAYTLIYVFLPIGEQGFVDKVMAFRSLSFFILVYACGRLYRPEEIYISKYFHYVLLLSIAAALVLITEVMADQHLQTSTGYADYNFYLFNFEPSGNYGLTWTFESEGGYKRFASFFANPLEFASATIIAIAVLGALYTTDDYKLKLDNFGYLALAATLTCIIFAFSRSAFISYFILVYAYSIFTGRKYIYHTVHAGAAIVTIYVIYLLTKEQDQNDGLQMVIINTINFSNPSSVGHVVEWIQGALAIASNPLGLGLGSSGRVAGSLGENIGGENQFIIIGVQAGLVALILYLSIYVTFIRAAIKWFYRLEGKEKKICLALLLIKVGFIIPSLTSEIESSSYISYFTWFISGLFVSVISVKVAVPDEKPITDKELLNE</sequence>
<evidence type="ECO:0000313" key="3">
    <source>
        <dbReference type="Proteomes" id="UP001595792"/>
    </source>
</evidence>
<evidence type="ECO:0000313" key="2">
    <source>
        <dbReference type="EMBL" id="MFC4198761.1"/>
    </source>
</evidence>
<feature type="transmembrane region" description="Helical" evidence="1">
    <location>
        <begin position="408"/>
        <end position="425"/>
    </location>
</feature>
<comment type="caution">
    <text evidence="2">The sequence shown here is derived from an EMBL/GenBank/DDBJ whole genome shotgun (WGS) entry which is preliminary data.</text>
</comment>
<accession>A0ABV8NPS6</accession>
<feature type="transmembrane region" description="Helical" evidence="1">
    <location>
        <begin position="115"/>
        <end position="133"/>
    </location>
</feature>
<keyword evidence="1" id="KW-1133">Transmembrane helix</keyword>
<reference evidence="3" key="1">
    <citation type="journal article" date="2019" name="Int. J. Syst. Evol. Microbiol.">
        <title>The Global Catalogue of Microorganisms (GCM) 10K type strain sequencing project: providing services to taxonomists for standard genome sequencing and annotation.</title>
        <authorList>
            <consortium name="The Broad Institute Genomics Platform"/>
            <consortium name="The Broad Institute Genome Sequencing Center for Infectious Disease"/>
            <person name="Wu L."/>
            <person name="Ma J."/>
        </authorList>
    </citation>
    <scope>NUCLEOTIDE SEQUENCE [LARGE SCALE GENOMIC DNA]</scope>
    <source>
        <strain evidence="3">CCM 8689</strain>
    </source>
</reference>
<dbReference type="RefSeq" id="WP_378962805.1">
    <property type="nucleotide sequence ID" value="NZ_JBHRXC010000016.1"/>
</dbReference>
<feature type="transmembrane region" description="Helical" evidence="1">
    <location>
        <begin position="437"/>
        <end position="456"/>
    </location>
</feature>
<proteinExistence type="predicted"/>